<dbReference type="AlphaFoldDB" id="A0A1I5RT28"/>
<gene>
    <name evidence="1" type="ORF">SAMN04488047_10951</name>
</gene>
<accession>A0A1I5RT28</accession>
<dbReference type="SUPFAM" id="SSF53850">
    <property type="entry name" value="Periplasmic binding protein-like II"/>
    <property type="match status" value="1"/>
</dbReference>
<protein>
    <submittedName>
        <fullName evidence="1">Bacterial extracellular solute-binding proteins, family 3</fullName>
    </submittedName>
</protein>
<sequence>MPPRQDSPPLRMLDAVAAGDIDLAAAWGPRAGWYAKRAEVPLRVEPITDTWEYLPQVFQFAIAMGVRKGDDDTKARLDEVIVERRDEIDALLEEYGVPIF</sequence>
<keyword evidence="2" id="KW-1185">Reference proteome</keyword>
<reference evidence="1 2" key="1">
    <citation type="submission" date="2016-10" db="EMBL/GenBank/DDBJ databases">
        <authorList>
            <person name="de Groot N.N."/>
        </authorList>
    </citation>
    <scope>NUCLEOTIDE SEQUENCE [LARGE SCALE GENOMIC DNA]</scope>
    <source>
        <strain evidence="1 2">DSM 19547</strain>
    </source>
</reference>
<name>A0A1I5RT28_9RHOB</name>
<dbReference type="Proteomes" id="UP000199356">
    <property type="component" value="Unassembled WGS sequence"/>
</dbReference>
<evidence type="ECO:0000313" key="1">
    <source>
        <dbReference type="EMBL" id="SFP61096.1"/>
    </source>
</evidence>
<organism evidence="1 2">
    <name type="scientific">Tranquillimonas alkanivorans</name>
    <dbReference type="NCBI Taxonomy" id="441119"/>
    <lineage>
        <taxon>Bacteria</taxon>
        <taxon>Pseudomonadati</taxon>
        <taxon>Pseudomonadota</taxon>
        <taxon>Alphaproteobacteria</taxon>
        <taxon>Rhodobacterales</taxon>
        <taxon>Roseobacteraceae</taxon>
        <taxon>Tranquillimonas</taxon>
    </lineage>
</organism>
<dbReference type="STRING" id="441119.SAMN04488047_10951"/>
<dbReference type="EMBL" id="FOXA01000009">
    <property type="protein sequence ID" value="SFP61096.1"/>
    <property type="molecule type" value="Genomic_DNA"/>
</dbReference>
<proteinExistence type="predicted"/>
<evidence type="ECO:0000313" key="2">
    <source>
        <dbReference type="Proteomes" id="UP000199356"/>
    </source>
</evidence>